<comment type="caution">
    <text evidence="4">The sequence shown here is derived from an EMBL/GenBank/DDBJ whole genome shotgun (WGS) entry which is preliminary data.</text>
</comment>
<accession>A0ABU2QXC9</accession>
<feature type="compositionally biased region" description="Low complexity" evidence="3">
    <location>
        <begin position="38"/>
        <end position="49"/>
    </location>
</feature>
<dbReference type="EMBL" id="JAVRET010000005">
    <property type="protein sequence ID" value="MDT0408125.1"/>
    <property type="molecule type" value="Genomic_DNA"/>
</dbReference>
<organism evidence="4 5">
    <name type="scientific">Streptomyces evansiae</name>
    <dbReference type="NCBI Taxonomy" id="3075535"/>
    <lineage>
        <taxon>Bacteria</taxon>
        <taxon>Bacillati</taxon>
        <taxon>Actinomycetota</taxon>
        <taxon>Actinomycetes</taxon>
        <taxon>Kitasatosporales</taxon>
        <taxon>Streptomycetaceae</taxon>
        <taxon>Streptomyces</taxon>
    </lineage>
</organism>
<evidence type="ECO:0000256" key="2">
    <source>
        <dbReference type="ARBA" id="ARBA00023008"/>
    </source>
</evidence>
<evidence type="ECO:0000256" key="3">
    <source>
        <dbReference type="SAM" id="MobiDB-lite"/>
    </source>
</evidence>
<dbReference type="Proteomes" id="UP001183610">
    <property type="component" value="Unassembled WGS sequence"/>
</dbReference>
<keyword evidence="1" id="KW-0732">Signal</keyword>
<dbReference type="Pfam" id="PF06236">
    <property type="entry name" value="MelC1"/>
    <property type="match status" value="1"/>
</dbReference>
<sequence>MKPYGRATAPRTARCPQRAAPRPDQHTRRRGRSSTRMAALTPLEHAPLPEAAPPAPPVPPAPPRPRRRGVLGALLALTGLAGTAGALTPLLRTSRETTATGAGATETYRGRHLAYGPDWATIDGRALHLMPRADGGFISSVDHFTSYPSTRAAARAAVDELGGARLSTPAYGA</sequence>
<protein>
    <submittedName>
        <fullName evidence="4">Tyrosinase family oxidase copper chaperone</fullName>
    </submittedName>
</protein>
<dbReference type="InterPro" id="IPR010928">
    <property type="entry name" value="MelC1"/>
</dbReference>
<keyword evidence="2" id="KW-0186">Copper</keyword>
<proteinExistence type="predicted"/>
<keyword evidence="5" id="KW-1185">Reference proteome</keyword>
<name>A0ABU2QXC9_9ACTN</name>
<reference evidence="5" key="1">
    <citation type="submission" date="2023-07" db="EMBL/GenBank/DDBJ databases">
        <title>30 novel species of actinomycetes from the DSMZ collection.</title>
        <authorList>
            <person name="Nouioui I."/>
        </authorList>
    </citation>
    <scope>NUCLEOTIDE SEQUENCE [LARGE SCALE GENOMIC DNA]</scope>
    <source>
        <strain evidence="5">DSM 41979</strain>
    </source>
</reference>
<dbReference type="InterPro" id="IPR023199">
    <property type="entry name" value="GriE/MELC1_sf"/>
</dbReference>
<evidence type="ECO:0000313" key="4">
    <source>
        <dbReference type="EMBL" id="MDT0408125.1"/>
    </source>
</evidence>
<feature type="region of interest" description="Disordered" evidence="3">
    <location>
        <begin position="1"/>
        <end position="67"/>
    </location>
</feature>
<evidence type="ECO:0000256" key="1">
    <source>
        <dbReference type="ARBA" id="ARBA00022729"/>
    </source>
</evidence>
<feature type="compositionally biased region" description="Pro residues" evidence="3">
    <location>
        <begin position="50"/>
        <end position="63"/>
    </location>
</feature>
<evidence type="ECO:0000313" key="5">
    <source>
        <dbReference type="Proteomes" id="UP001183610"/>
    </source>
</evidence>
<dbReference type="Gene3D" id="3.30.1880.10">
    <property type="entry name" value="protein ne1242 domain like"/>
    <property type="match status" value="1"/>
</dbReference>
<gene>
    <name evidence="4" type="ORF">RM698_03545</name>
</gene>